<dbReference type="GO" id="GO:0016020">
    <property type="term" value="C:membrane"/>
    <property type="evidence" value="ECO:0007669"/>
    <property type="project" value="UniProtKB-SubCell"/>
</dbReference>
<keyword evidence="9" id="KW-0645">Protease</keyword>
<dbReference type="PANTHER" id="PTHR43731">
    <property type="entry name" value="RHOMBOID PROTEASE"/>
    <property type="match status" value="1"/>
</dbReference>
<feature type="domain" description="Peptidase S54 rhomboid" evidence="8">
    <location>
        <begin position="68"/>
        <end position="219"/>
    </location>
</feature>
<feature type="transmembrane region" description="Helical" evidence="7">
    <location>
        <begin position="67"/>
        <end position="92"/>
    </location>
</feature>
<dbReference type="FunFam" id="1.20.1540.10:FF:000027">
    <property type="entry name" value="Rhomboid family intramembrane serine protease"/>
    <property type="match status" value="1"/>
</dbReference>
<feature type="transmembrane region" description="Helical" evidence="7">
    <location>
        <begin position="161"/>
        <end position="186"/>
    </location>
</feature>
<evidence type="ECO:0000313" key="9">
    <source>
        <dbReference type="EMBL" id="HGI30360.1"/>
    </source>
</evidence>
<dbReference type="InterPro" id="IPR022764">
    <property type="entry name" value="Peptidase_S54_rhomboid_dom"/>
</dbReference>
<evidence type="ECO:0000256" key="4">
    <source>
        <dbReference type="ARBA" id="ARBA00022801"/>
    </source>
</evidence>
<comment type="subcellular location">
    <subcellularLocation>
        <location evidence="1">Membrane</location>
        <topology evidence="1">Multi-pass membrane protein</topology>
    </subcellularLocation>
</comment>
<name>A0A7V4DE84_9BACT</name>
<evidence type="ECO:0000256" key="2">
    <source>
        <dbReference type="ARBA" id="ARBA00009045"/>
    </source>
</evidence>
<dbReference type="GO" id="GO:0004252">
    <property type="term" value="F:serine-type endopeptidase activity"/>
    <property type="evidence" value="ECO:0007669"/>
    <property type="project" value="InterPro"/>
</dbReference>
<comment type="similarity">
    <text evidence="2">Belongs to the peptidase S54 family.</text>
</comment>
<evidence type="ECO:0000259" key="8">
    <source>
        <dbReference type="Pfam" id="PF01694"/>
    </source>
</evidence>
<feature type="transmembrane region" description="Helical" evidence="7">
    <location>
        <begin position="12"/>
        <end position="30"/>
    </location>
</feature>
<dbReference type="SUPFAM" id="SSF144091">
    <property type="entry name" value="Rhomboid-like"/>
    <property type="match status" value="1"/>
</dbReference>
<keyword evidence="3 7" id="KW-0812">Transmembrane</keyword>
<evidence type="ECO:0000256" key="3">
    <source>
        <dbReference type="ARBA" id="ARBA00022692"/>
    </source>
</evidence>
<dbReference type="Gene3D" id="1.20.1540.10">
    <property type="entry name" value="Rhomboid-like"/>
    <property type="match status" value="1"/>
</dbReference>
<organism evidence="9">
    <name type="scientific">Candidatus Caldatribacterium californiense</name>
    <dbReference type="NCBI Taxonomy" id="1454726"/>
    <lineage>
        <taxon>Bacteria</taxon>
        <taxon>Pseudomonadati</taxon>
        <taxon>Atribacterota</taxon>
        <taxon>Atribacteria</taxon>
        <taxon>Atribacterales</taxon>
        <taxon>Candidatus Caldatribacteriaceae</taxon>
        <taxon>Candidatus Caldatribacterium</taxon>
    </lineage>
</organism>
<gene>
    <name evidence="9" type="ORF">ENV30_03520</name>
</gene>
<dbReference type="GO" id="GO:0006508">
    <property type="term" value="P:proteolysis"/>
    <property type="evidence" value="ECO:0007669"/>
    <property type="project" value="UniProtKB-KW"/>
</dbReference>
<dbReference type="Pfam" id="PF01694">
    <property type="entry name" value="Rhomboid"/>
    <property type="match status" value="1"/>
</dbReference>
<keyword evidence="5 7" id="KW-1133">Transmembrane helix</keyword>
<keyword evidence="4" id="KW-0378">Hydrolase</keyword>
<feature type="transmembrane region" description="Helical" evidence="7">
    <location>
        <begin position="104"/>
        <end position="123"/>
    </location>
</feature>
<reference evidence="9" key="1">
    <citation type="journal article" date="2020" name="mSystems">
        <title>Genome- and Community-Level Interaction Insights into Carbon Utilization and Element Cycling Functions of Hydrothermarchaeota in Hydrothermal Sediment.</title>
        <authorList>
            <person name="Zhou Z."/>
            <person name="Liu Y."/>
            <person name="Xu W."/>
            <person name="Pan J."/>
            <person name="Luo Z.H."/>
            <person name="Li M."/>
        </authorList>
    </citation>
    <scope>NUCLEOTIDE SEQUENCE [LARGE SCALE GENOMIC DNA]</scope>
    <source>
        <strain evidence="9">SpSt-747</strain>
    </source>
</reference>
<protein>
    <submittedName>
        <fullName evidence="9">Rhomboid family intramembrane serine protease</fullName>
    </submittedName>
</protein>
<dbReference type="InterPro" id="IPR035952">
    <property type="entry name" value="Rhomboid-like_sf"/>
</dbReference>
<comment type="caution">
    <text evidence="9">The sequence shown here is derived from an EMBL/GenBank/DDBJ whole genome shotgun (WGS) entry which is preliminary data.</text>
</comment>
<dbReference type="AlphaFoldDB" id="A0A7V4DE84"/>
<evidence type="ECO:0000256" key="5">
    <source>
        <dbReference type="ARBA" id="ARBA00022989"/>
    </source>
</evidence>
<dbReference type="PANTHER" id="PTHR43731:SF14">
    <property type="entry name" value="PRESENILIN-ASSOCIATED RHOMBOID-LIKE PROTEIN, MITOCHONDRIAL"/>
    <property type="match status" value="1"/>
</dbReference>
<feature type="transmembrane region" description="Helical" evidence="7">
    <location>
        <begin position="129"/>
        <end position="149"/>
    </location>
</feature>
<evidence type="ECO:0000256" key="7">
    <source>
        <dbReference type="SAM" id="Phobius"/>
    </source>
</evidence>
<evidence type="ECO:0000256" key="6">
    <source>
        <dbReference type="ARBA" id="ARBA00023136"/>
    </source>
</evidence>
<dbReference type="EMBL" id="DTFV01000053">
    <property type="protein sequence ID" value="HGI30360.1"/>
    <property type="molecule type" value="Genomic_DNA"/>
</dbReference>
<accession>A0A7V4DE84</accession>
<evidence type="ECO:0000256" key="1">
    <source>
        <dbReference type="ARBA" id="ARBA00004141"/>
    </source>
</evidence>
<proteinExistence type="inferred from homology"/>
<feature type="transmembrane region" description="Helical" evidence="7">
    <location>
        <begin position="198"/>
        <end position="219"/>
    </location>
</feature>
<keyword evidence="6 7" id="KW-0472">Membrane</keyword>
<dbReference type="InterPro" id="IPR050925">
    <property type="entry name" value="Rhomboid_protease_S54"/>
</dbReference>
<sequence>MIPIRDELPTRRFPIVTVALILVNTAVFLYEVGLGPARELFFFQAGLVPAFLWGKTQLLHGFSVPPLLTLLTSIFLHGSFFHLLSNMWYLWIFGNNVEDFLGRWQFLLFYLGCGFTAGLSHALAFPSSLLPTVGASGAIAGVMGGYFLLFPRARILTVVFWGFFVQFLYVPAVVFLGLWILLQMFYAIVSLGFPGYGGIAWFAHVSGFVTGALWCKIIASRTYRRIYW</sequence>